<dbReference type="PROSITE" id="PS50235">
    <property type="entry name" value="USP_3"/>
    <property type="match status" value="1"/>
</dbReference>
<protein>
    <recommendedName>
        <fullName evidence="9">USP domain-containing protein</fullName>
    </recommendedName>
</protein>
<accession>G8JWF1</accession>
<dbReference type="OrthoDB" id="10263353at2759"/>
<keyword evidence="3" id="KW-0862">Zinc</keyword>
<feature type="domain" description="UBP-type" evidence="6">
    <location>
        <begin position="34"/>
        <end position="132"/>
    </location>
</feature>
<dbReference type="Gene3D" id="3.90.70.10">
    <property type="entry name" value="Cysteine proteinases"/>
    <property type="match status" value="1"/>
</dbReference>
<evidence type="ECO:0008006" key="9">
    <source>
        <dbReference type="Google" id="ProtNLM"/>
    </source>
</evidence>
<dbReference type="GeneID" id="11471426"/>
<dbReference type="PANTHER" id="PTHR21646">
    <property type="entry name" value="UBIQUITIN CARBOXYL-TERMINAL HYDROLASE"/>
    <property type="match status" value="1"/>
</dbReference>
<dbReference type="EMBL" id="CP002503">
    <property type="protein sequence ID" value="AET41166.1"/>
    <property type="molecule type" value="Genomic_DNA"/>
</dbReference>
<sequence length="472" mass="55179">MIDIKREISDDDEDDNYQALRNDNSLKRVKLFTENERYLDTIDKKKLDFDLEKICAVTLSNINVYSCLVCGKYLQGRDEGSPAFAHSMEENHRVFINIQSLKTYVLPDDYQVINSQSLECIKYCFRPTFEDSAVSEFPVPCFDLYNNKYLNGFVGLNNISSNDYSNVIILLLSHIKPVRDYLLLNDNLLKKDDVFLQKFTLLIRKIWSPKLPKKHVSPHEFLQHVSSISDKAFSLDRRGDPRSFLLFIVNKIMKSSNRGLRKLFTKQLQGEVSIYTTKIEPVMEEGNNIKFVRNEENVSSNTVKFWILSLDLPPKPLFKDGKSVASLTQIKLEQLLKKYNGKVEQHTKDSIKFSKIVSYPPYLLLHVKRFDSSNHSIKDRNQAVVEFQSNMDIGKFRYRLVANLIYEPDLKYSSDVQSSILDEQCHWKIHIRNEKNDEWFEFDGVSVRPKKKELLFLSESYMQVWERVSALE</sequence>
<evidence type="ECO:0000313" key="8">
    <source>
        <dbReference type="Proteomes" id="UP000006790"/>
    </source>
</evidence>
<dbReference type="eggNOG" id="KOG2026">
    <property type="taxonomic scope" value="Eukaryota"/>
</dbReference>
<dbReference type="HOGENOM" id="CLU_016848_4_0_1"/>
<dbReference type="GO" id="GO:0004843">
    <property type="term" value="F:cysteine-type deubiquitinase activity"/>
    <property type="evidence" value="ECO:0007669"/>
    <property type="project" value="InterPro"/>
</dbReference>
<dbReference type="InterPro" id="IPR001394">
    <property type="entry name" value="Peptidase_C19_UCH"/>
</dbReference>
<evidence type="ECO:0000256" key="3">
    <source>
        <dbReference type="ARBA" id="ARBA00022833"/>
    </source>
</evidence>
<dbReference type="PROSITE" id="PS50271">
    <property type="entry name" value="ZF_UBP"/>
    <property type="match status" value="1"/>
</dbReference>
<feature type="domain" description="USP" evidence="5">
    <location>
        <begin position="154"/>
        <end position="468"/>
    </location>
</feature>
<dbReference type="Pfam" id="PF02148">
    <property type="entry name" value="zf-UBP"/>
    <property type="match status" value="1"/>
</dbReference>
<evidence type="ECO:0000256" key="1">
    <source>
        <dbReference type="ARBA" id="ARBA00022723"/>
    </source>
</evidence>
<dbReference type="RefSeq" id="XP_003647983.1">
    <property type="nucleotide sequence ID" value="XM_003647935.1"/>
</dbReference>
<evidence type="ECO:0000259" key="6">
    <source>
        <dbReference type="PROSITE" id="PS50271"/>
    </source>
</evidence>
<evidence type="ECO:0000259" key="5">
    <source>
        <dbReference type="PROSITE" id="PS50235"/>
    </source>
</evidence>
<dbReference type="InterPro" id="IPR028889">
    <property type="entry name" value="USP"/>
</dbReference>
<reference evidence="8" key="1">
    <citation type="journal article" date="2012" name="G3 (Bethesda)">
        <title>Pichia sorbitophila, an interspecies yeast hybrid reveals early steps of genome resolution following polyploidization.</title>
        <authorList>
            <person name="Leh Louis V."/>
            <person name="Despons L."/>
            <person name="Friedrich A."/>
            <person name="Martin T."/>
            <person name="Durrens P."/>
            <person name="Casaregola S."/>
            <person name="Neuveglise C."/>
            <person name="Fairhead C."/>
            <person name="Marck C."/>
            <person name="Cruz J.A."/>
            <person name="Straub M.L."/>
            <person name="Kugler V."/>
            <person name="Sacerdot C."/>
            <person name="Uzunov Z."/>
            <person name="Thierry A."/>
            <person name="Weiss S."/>
            <person name="Bleykasten C."/>
            <person name="De Montigny J."/>
            <person name="Jacques N."/>
            <person name="Jung P."/>
            <person name="Lemaire M."/>
            <person name="Mallet S."/>
            <person name="Morel G."/>
            <person name="Richard G.F."/>
            <person name="Sarkar A."/>
            <person name="Savel G."/>
            <person name="Schacherer J."/>
            <person name="Seret M.L."/>
            <person name="Talla E."/>
            <person name="Samson G."/>
            <person name="Jubin C."/>
            <person name="Poulain J."/>
            <person name="Vacherie B."/>
            <person name="Barbe V."/>
            <person name="Pelletier E."/>
            <person name="Sherman D.J."/>
            <person name="Westhof E."/>
            <person name="Weissenbach J."/>
            <person name="Baret P.V."/>
            <person name="Wincker P."/>
            <person name="Gaillardin C."/>
            <person name="Dujon B."/>
            <person name="Souciet J.L."/>
        </authorList>
    </citation>
    <scope>NUCLEOTIDE SEQUENCE [LARGE SCALE GENOMIC DNA]</scope>
    <source>
        <strain evidence="8">CBS 270.75 / DBVPG 7215 / KCTC 17166 / NRRL Y-17582</strain>
    </source>
</reference>
<dbReference type="SUPFAM" id="SSF57850">
    <property type="entry name" value="RING/U-box"/>
    <property type="match status" value="1"/>
</dbReference>
<keyword evidence="1" id="KW-0479">Metal-binding</keyword>
<dbReference type="InterPro" id="IPR013083">
    <property type="entry name" value="Znf_RING/FYVE/PHD"/>
</dbReference>
<evidence type="ECO:0000256" key="4">
    <source>
        <dbReference type="PROSITE-ProRule" id="PRU00502"/>
    </source>
</evidence>
<evidence type="ECO:0000256" key="2">
    <source>
        <dbReference type="ARBA" id="ARBA00022771"/>
    </source>
</evidence>
<dbReference type="InParanoid" id="G8JWF1"/>
<dbReference type="AlphaFoldDB" id="G8JWF1"/>
<dbReference type="SMART" id="SM00290">
    <property type="entry name" value="ZnF_UBP"/>
    <property type="match status" value="1"/>
</dbReference>
<dbReference type="InterPro" id="IPR001607">
    <property type="entry name" value="Znf_UBP"/>
</dbReference>
<dbReference type="STRING" id="931890.G8JWF1"/>
<organism evidence="7 8">
    <name type="scientific">Eremothecium cymbalariae (strain CBS 270.75 / DBVPG 7215 / KCTC 17166 / NRRL Y-17582)</name>
    <name type="common">Yeast</name>
    <dbReference type="NCBI Taxonomy" id="931890"/>
    <lineage>
        <taxon>Eukaryota</taxon>
        <taxon>Fungi</taxon>
        <taxon>Dikarya</taxon>
        <taxon>Ascomycota</taxon>
        <taxon>Saccharomycotina</taxon>
        <taxon>Saccharomycetes</taxon>
        <taxon>Saccharomycetales</taxon>
        <taxon>Saccharomycetaceae</taxon>
        <taxon>Eremothecium</taxon>
    </lineage>
</organism>
<dbReference type="InterPro" id="IPR050185">
    <property type="entry name" value="Ub_carboxyl-term_hydrolase"/>
</dbReference>
<evidence type="ECO:0000313" key="7">
    <source>
        <dbReference type="EMBL" id="AET41166.1"/>
    </source>
</evidence>
<keyword evidence="2 4" id="KW-0863">Zinc-finger</keyword>
<dbReference type="FunCoup" id="G8JWF1">
    <property type="interactions" value="970"/>
</dbReference>
<dbReference type="InterPro" id="IPR038765">
    <property type="entry name" value="Papain-like_cys_pep_sf"/>
</dbReference>
<dbReference type="GO" id="GO:0016579">
    <property type="term" value="P:protein deubiquitination"/>
    <property type="evidence" value="ECO:0007669"/>
    <property type="project" value="InterPro"/>
</dbReference>
<gene>
    <name evidence="7" type="ordered locus">Ecym_7334</name>
</gene>
<dbReference type="OMA" id="PQFLIFH"/>
<proteinExistence type="predicted"/>
<dbReference type="Proteomes" id="UP000006790">
    <property type="component" value="Chromosome 7"/>
</dbReference>
<name>G8JWF1_ERECY</name>
<dbReference type="Gene3D" id="3.30.40.10">
    <property type="entry name" value="Zinc/RING finger domain, C3HC4 (zinc finger)"/>
    <property type="match status" value="1"/>
</dbReference>
<dbReference type="GO" id="GO:0008270">
    <property type="term" value="F:zinc ion binding"/>
    <property type="evidence" value="ECO:0007669"/>
    <property type="project" value="UniProtKB-KW"/>
</dbReference>
<dbReference type="Pfam" id="PF00443">
    <property type="entry name" value="UCH"/>
    <property type="match status" value="1"/>
</dbReference>
<keyword evidence="8" id="KW-1185">Reference proteome</keyword>
<dbReference type="KEGG" id="erc:Ecym_7334"/>
<dbReference type="PANTHER" id="PTHR21646:SF16">
    <property type="entry name" value="U4_U6.U5 TRI-SNRNP-ASSOCIATED PROTEIN 2"/>
    <property type="match status" value="1"/>
</dbReference>
<dbReference type="SUPFAM" id="SSF54001">
    <property type="entry name" value="Cysteine proteinases"/>
    <property type="match status" value="1"/>
</dbReference>